<dbReference type="AlphaFoldDB" id="A0A1I7XCZ6"/>
<dbReference type="WBParaSite" id="Hba_15400">
    <property type="protein sequence ID" value="Hba_15400"/>
    <property type="gene ID" value="Hba_15400"/>
</dbReference>
<evidence type="ECO:0000313" key="1">
    <source>
        <dbReference type="Proteomes" id="UP000095283"/>
    </source>
</evidence>
<evidence type="ECO:0000313" key="2">
    <source>
        <dbReference type="WBParaSite" id="Hba_15400"/>
    </source>
</evidence>
<keyword evidence="1" id="KW-1185">Reference proteome</keyword>
<reference evidence="2" key="1">
    <citation type="submission" date="2016-11" db="UniProtKB">
        <authorList>
            <consortium name="WormBaseParasite"/>
        </authorList>
    </citation>
    <scope>IDENTIFICATION</scope>
</reference>
<sequence length="198" mass="22701">MSLSKEEAIQKLGIDDSNLGFVCHKNPSDVKRRIIQCWTCHELIPCKKNYVRTWSVHERSLNHRNCAIIKGALEQIDLVDVVDGEVSSYEGPYYWKNVKDVHYGPVCGVKYLVIERLPGLISERLNPDVHVFPPFMPELTPLGIDASCLFCMVCWLSIKVDKDVQDRGVAIWDDHCSQQSHFDYAVRRATFSFGVFRV</sequence>
<name>A0A1I7XCZ6_HETBA</name>
<proteinExistence type="predicted"/>
<accession>A0A1I7XCZ6</accession>
<protein>
    <submittedName>
        <fullName evidence="2">Inhibitor of apoptosis protein</fullName>
    </submittedName>
</protein>
<organism evidence="1 2">
    <name type="scientific">Heterorhabditis bacteriophora</name>
    <name type="common">Entomopathogenic nematode worm</name>
    <dbReference type="NCBI Taxonomy" id="37862"/>
    <lineage>
        <taxon>Eukaryota</taxon>
        <taxon>Metazoa</taxon>
        <taxon>Ecdysozoa</taxon>
        <taxon>Nematoda</taxon>
        <taxon>Chromadorea</taxon>
        <taxon>Rhabditida</taxon>
        <taxon>Rhabditina</taxon>
        <taxon>Rhabditomorpha</taxon>
        <taxon>Strongyloidea</taxon>
        <taxon>Heterorhabditidae</taxon>
        <taxon>Heterorhabditis</taxon>
    </lineage>
</organism>
<dbReference type="Proteomes" id="UP000095283">
    <property type="component" value="Unplaced"/>
</dbReference>